<dbReference type="Proteomes" id="UP000298652">
    <property type="component" value="Chromosome 9"/>
</dbReference>
<dbReference type="InterPro" id="IPR051616">
    <property type="entry name" value="Cul2-RING_E3_ligase_SR"/>
</dbReference>
<feature type="repeat" description="ANK" evidence="1">
    <location>
        <begin position="40"/>
        <end position="72"/>
    </location>
</feature>
<dbReference type="Pfam" id="PF12796">
    <property type="entry name" value="Ank_2"/>
    <property type="match status" value="1"/>
</dbReference>
<dbReference type="OMA" id="DMNTVEY"/>
<dbReference type="InterPro" id="IPR002110">
    <property type="entry name" value="Ankyrin_rpt"/>
</dbReference>
<dbReference type="AlphaFoldDB" id="A0A4V6D1K8"/>
<accession>A0A4V6D1K8</accession>
<dbReference type="PANTHER" id="PTHR46224">
    <property type="entry name" value="ANKYRIN REPEAT FAMILY PROTEIN"/>
    <property type="match status" value="1"/>
</dbReference>
<keyword evidence="1" id="KW-0040">ANK repeat</keyword>
<protein>
    <submittedName>
        <fullName evidence="2">Uncharacterized protein</fullName>
    </submittedName>
</protein>
<evidence type="ECO:0000313" key="3">
    <source>
        <dbReference type="Proteomes" id="UP000298652"/>
    </source>
</evidence>
<dbReference type="SMART" id="SM00248">
    <property type="entry name" value="ANK"/>
    <property type="match status" value="3"/>
</dbReference>
<evidence type="ECO:0000313" key="2">
    <source>
        <dbReference type="EMBL" id="TKV94765.1"/>
    </source>
</evidence>
<reference evidence="2" key="1">
    <citation type="submission" date="2019-03" db="EMBL/GenBank/DDBJ databases">
        <title>WGS assembly of Setaria viridis.</title>
        <authorList>
            <person name="Huang P."/>
            <person name="Jenkins J."/>
            <person name="Grimwood J."/>
            <person name="Barry K."/>
            <person name="Healey A."/>
            <person name="Mamidi S."/>
            <person name="Sreedasyam A."/>
            <person name="Shu S."/>
            <person name="Feldman M."/>
            <person name="Wu J."/>
            <person name="Yu Y."/>
            <person name="Chen C."/>
            <person name="Johnson J."/>
            <person name="Rokhsar D."/>
            <person name="Baxter I."/>
            <person name="Schmutz J."/>
            <person name="Brutnell T."/>
            <person name="Kellogg E."/>
        </authorList>
    </citation>
    <scope>NUCLEOTIDE SEQUENCE [LARGE SCALE GENOMIC DNA]</scope>
</reference>
<organism evidence="2 3">
    <name type="scientific">Setaria viridis</name>
    <name type="common">Green bristlegrass</name>
    <name type="synonym">Setaria italica subsp. viridis</name>
    <dbReference type="NCBI Taxonomy" id="4556"/>
    <lineage>
        <taxon>Eukaryota</taxon>
        <taxon>Viridiplantae</taxon>
        <taxon>Streptophyta</taxon>
        <taxon>Embryophyta</taxon>
        <taxon>Tracheophyta</taxon>
        <taxon>Spermatophyta</taxon>
        <taxon>Magnoliopsida</taxon>
        <taxon>Liliopsida</taxon>
        <taxon>Poales</taxon>
        <taxon>Poaceae</taxon>
        <taxon>PACMAD clade</taxon>
        <taxon>Panicoideae</taxon>
        <taxon>Panicodae</taxon>
        <taxon>Paniceae</taxon>
        <taxon>Cenchrinae</taxon>
        <taxon>Setaria</taxon>
    </lineage>
</organism>
<proteinExistence type="predicted"/>
<name>A0A4V6D1K8_SETVI</name>
<dbReference type="SUPFAM" id="SSF48403">
    <property type="entry name" value="Ankyrin repeat"/>
    <property type="match status" value="1"/>
</dbReference>
<dbReference type="PROSITE" id="PS50088">
    <property type="entry name" value="ANK_REPEAT"/>
    <property type="match status" value="1"/>
</dbReference>
<gene>
    <name evidence="2" type="ORF">SEVIR_9G316966v2</name>
</gene>
<dbReference type="InterPro" id="IPR036770">
    <property type="entry name" value="Ankyrin_rpt-contain_sf"/>
</dbReference>
<dbReference type="PROSITE" id="PS50297">
    <property type="entry name" value="ANK_REP_REGION"/>
    <property type="match status" value="1"/>
</dbReference>
<evidence type="ECO:0000256" key="1">
    <source>
        <dbReference type="PROSITE-ProRule" id="PRU00023"/>
    </source>
</evidence>
<dbReference type="PANTHER" id="PTHR46224:SF10">
    <property type="entry name" value="OS01G0189100 PROTEIN"/>
    <property type="match status" value="1"/>
</dbReference>
<dbReference type="EMBL" id="CM016560">
    <property type="protein sequence ID" value="TKV94765.1"/>
    <property type="molecule type" value="Genomic_DNA"/>
</dbReference>
<dbReference type="Gramene" id="TKV94765">
    <property type="protein sequence ID" value="TKV94765"/>
    <property type="gene ID" value="SEVIR_9G316966v2"/>
</dbReference>
<sequence>MGGFGVLHCAACQGHLEVCKYLVEELGGDPNMAGGEGLLEGVTPFMTSAQSGDISTVKYLFDHGGDLMKADAQGRNVLRYAVCTGSSTVTEFLLSKGNLLT</sequence>
<dbReference type="Gene3D" id="1.25.40.20">
    <property type="entry name" value="Ankyrin repeat-containing domain"/>
    <property type="match status" value="1"/>
</dbReference>
<keyword evidence="3" id="KW-1185">Reference proteome</keyword>